<dbReference type="Proteomes" id="UP000075544">
    <property type="component" value="Unassembled WGS sequence"/>
</dbReference>
<proteinExistence type="predicted"/>
<organism evidence="2 3">
    <name type="scientific">Acinetobacter venetianus</name>
    <dbReference type="NCBI Taxonomy" id="52133"/>
    <lineage>
        <taxon>Bacteria</taxon>
        <taxon>Pseudomonadati</taxon>
        <taxon>Pseudomonadota</taxon>
        <taxon>Gammaproteobacteria</taxon>
        <taxon>Moraxellales</taxon>
        <taxon>Moraxellaceae</taxon>
        <taxon>Acinetobacter</taxon>
    </lineage>
</organism>
<feature type="transmembrane region" description="Helical" evidence="1">
    <location>
        <begin position="138"/>
        <end position="159"/>
    </location>
</feature>
<feature type="transmembrane region" description="Helical" evidence="1">
    <location>
        <begin position="414"/>
        <end position="433"/>
    </location>
</feature>
<evidence type="ECO:0000256" key="1">
    <source>
        <dbReference type="SAM" id="Phobius"/>
    </source>
</evidence>
<dbReference type="InterPro" id="IPR005625">
    <property type="entry name" value="PepSY-ass_TM"/>
</dbReference>
<dbReference type="PANTHER" id="PTHR34219:SF4">
    <property type="entry name" value="PEPSY DOMAIN-CONTAINING PROTEIN"/>
    <property type="match status" value="1"/>
</dbReference>
<feature type="transmembrane region" description="Helical" evidence="1">
    <location>
        <begin position="440"/>
        <end position="459"/>
    </location>
</feature>
<comment type="caution">
    <text evidence="2">The sequence shown here is derived from an EMBL/GenBank/DDBJ whole genome shotgun (WGS) entry which is preliminary data.</text>
</comment>
<feature type="transmembrane region" description="Helical" evidence="1">
    <location>
        <begin position="341"/>
        <end position="361"/>
    </location>
</feature>
<feature type="transmembrane region" description="Helical" evidence="1">
    <location>
        <begin position="382"/>
        <end position="402"/>
    </location>
</feature>
<evidence type="ECO:0008006" key="4">
    <source>
        <dbReference type="Google" id="ProtNLM"/>
    </source>
</evidence>
<dbReference type="Pfam" id="PF03929">
    <property type="entry name" value="PepSY_TM"/>
    <property type="match status" value="1"/>
</dbReference>
<dbReference type="AlphaFoldDB" id="A0A150HS81"/>
<gene>
    <name evidence="2" type="ORF">AVENLUH13518_02427</name>
</gene>
<sequence>MNFRQIQAVVHSWFGIVVLWGIFFIFFTGSVAYFRTELNVWAQPEAMSRIQQIPSTQQSAQTAFNYLNQHAEDAKRWRVTVANERMPVNLLQWQDENGRHQQIQNPLTGELLNPVRDTLGGDLFFKLHYTLYPLPSKIGSFIVAIISIIFLISLISGIITHKKIIKEFFVFRSYKGQRSLLDLHHITGIVTFPFYLIMGFTGLLILFYLVLPWGLSQHYGKAGIPQFYNEMQYIEMAKPSTSSSSTTMQPFKKFIEQLPAQTQTGAFLDKFEVRKPNTADAVISFEYNYKNIITLNTPQYIFAANTAELLEQPRNLSAVAQLASSTYGIHLGYFASMWMRFILSCMGIIGCVMLIAGALLWQKKRIKVQNHFSYKLVRQLNFFTFLGLPLASAAYLLAGRILPATFESRSSYEVATFFMIWLLSLLFSLTLSVRKAILSLLIVTALVLLMIPISSFITVPEASLLNSTVQGQWWLAGVDLAFLMLALAYIAAILFYLKKFKVSGEIK</sequence>
<keyword evidence="1" id="KW-0472">Membrane</keyword>
<dbReference type="PATRIC" id="fig|52133.19.peg.2453"/>
<protein>
    <recommendedName>
        <fullName evidence="4">PepSY domain-containing protein</fullName>
    </recommendedName>
</protein>
<keyword evidence="1" id="KW-0812">Transmembrane</keyword>
<dbReference type="EMBL" id="JRHX01000073">
    <property type="protein sequence ID" value="KXZ69581.1"/>
    <property type="molecule type" value="Genomic_DNA"/>
</dbReference>
<feature type="transmembrane region" description="Helical" evidence="1">
    <location>
        <begin position="12"/>
        <end position="34"/>
    </location>
</feature>
<feature type="transmembrane region" description="Helical" evidence="1">
    <location>
        <begin position="180"/>
        <end position="211"/>
    </location>
</feature>
<evidence type="ECO:0000313" key="2">
    <source>
        <dbReference type="EMBL" id="KXZ69581.1"/>
    </source>
</evidence>
<evidence type="ECO:0000313" key="3">
    <source>
        <dbReference type="Proteomes" id="UP000075544"/>
    </source>
</evidence>
<keyword evidence="1" id="KW-1133">Transmembrane helix</keyword>
<accession>A0A150HS81</accession>
<name>A0A150HS81_9GAMM</name>
<reference evidence="2 3" key="1">
    <citation type="journal article" date="2016" name="Sci. Rep.">
        <title>Genomic and phenotypic characterization of the species Acinetobacter venetianus.</title>
        <authorList>
            <person name="Fondi M."/>
            <person name="Maida I."/>
            <person name="Perrin E."/>
            <person name="Orlandini V."/>
            <person name="La Torre L."/>
            <person name="Bosi E."/>
            <person name="Negroni A."/>
            <person name="Zanaroli G."/>
            <person name="Fava F."/>
            <person name="Decorosi F."/>
            <person name="Giovannetti L."/>
            <person name="Viti C."/>
            <person name="Vaneechoutte M."/>
            <person name="Dijkshoorn L."/>
            <person name="Fani R."/>
        </authorList>
    </citation>
    <scope>NUCLEOTIDE SEQUENCE [LARGE SCALE GENOMIC DNA]</scope>
    <source>
        <strain evidence="2 3">LUH13518</strain>
    </source>
</reference>
<dbReference type="RefSeq" id="WP_061525155.1">
    <property type="nucleotide sequence ID" value="NZ_JRHX01000073.1"/>
</dbReference>
<feature type="transmembrane region" description="Helical" evidence="1">
    <location>
        <begin position="471"/>
        <end position="497"/>
    </location>
</feature>
<dbReference type="PANTHER" id="PTHR34219">
    <property type="entry name" value="IRON-REGULATED INNER MEMBRANE PROTEIN-RELATED"/>
    <property type="match status" value="1"/>
</dbReference>